<gene>
    <name evidence="1" type="ORF">LTR37_005794</name>
</gene>
<comment type="caution">
    <text evidence="1">The sequence shown here is derived from an EMBL/GenBank/DDBJ whole genome shotgun (WGS) entry which is preliminary data.</text>
</comment>
<evidence type="ECO:0000313" key="2">
    <source>
        <dbReference type="Proteomes" id="UP001281147"/>
    </source>
</evidence>
<organism evidence="1 2">
    <name type="scientific">Vermiconidia calcicola</name>
    <dbReference type="NCBI Taxonomy" id="1690605"/>
    <lineage>
        <taxon>Eukaryota</taxon>
        <taxon>Fungi</taxon>
        <taxon>Dikarya</taxon>
        <taxon>Ascomycota</taxon>
        <taxon>Pezizomycotina</taxon>
        <taxon>Dothideomycetes</taxon>
        <taxon>Dothideomycetidae</taxon>
        <taxon>Mycosphaerellales</taxon>
        <taxon>Extremaceae</taxon>
        <taxon>Vermiconidia</taxon>
    </lineage>
</organism>
<dbReference type="EMBL" id="JAUTXU010000037">
    <property type="protein sequence ID" value="KAK3717405.1"/>
    <property type="molecule type" value="Genomic_DNA"/>
</dbReference>
<reference evidence="1" key="1">
    <citation type="submission" date="2023-07" db="EMBL/GenBank/DDBJ databases">
        <title>Black Yeasts Isolated from many extreme environments.</title>
        <authorList>
            <person name="Coleine C."/>
            <person name="Stajich J.E."/>
            <person name="Selbmann L."/>
        </authorList>
    </citation>
    <scope>NUCLEOTIDE SEQUENCE</scope>
    <source>
        <strain evidence="1">CCFEE 5714</strain>
    </source>
</reference>
<dbReference type="Proteomes" id="UP001281147">
    <property type="component" value="Unassembled WGS sequence"/>
</dbReference>
<evidence type="ECO:0000313" key="1">
    <source>
        <dbReference type="EMBL" id="KAK3717405.1"/>
    </source>
</evidence>
<name>A0ACC3NII7_9PEZI</name>
<proteinExistence type="predicted"/>
<protein>
    <submittedName>
        <fullName evidence="1">Uncharacterized protein</fullName>
    </submittedName>
</protein>
<accession>A0ACC3NII7</accession>
<keyword evidence="2" id="KW-1185">Reference proteome</keyword>
<sequence length="730" mass="80940">MADSEMSKTRPVCRFVNTKRGCKAGDNCRFLHPSIPQPNATPKPLEDERPSPPVSTQNEPRQVSQQVEADRTRVVSRPTPKAQTEDPRKFQIGQVQRRYRAEVSEHDGTTTLSFKLEPSDPDFPYEIKELACLLSVPPTYPNSGRPTLSIRNKEIPRGFQINIERGFNSIAAEASGVTLLGLMNRLDQRLETILSGRKAETITIVSNKASVQQPSPTPLPDRSVRQTHSPPVAPKDAITAQQKIDAQAKRQTDVRQLEARFGRLQSYAKSADGLKYTLPLESPKRSTWPSALQSLHTVQLKVPGSYPLDPPELSLGANSAEARVAEVTFREHARENQRSTLTQHINHVSQHLREMATPSPAPAREQIPTAEAAPTSNESSIKQLVDDEKGSHVVHIPRPPEWDAAQASDDSSEDDSSEYDTGEDDEVDDDDDDIPQSSEQAGGSAPVERGVLLSFPNLELHGIELLQLTSLNVTVKCERCKDIRDIERLRSATESSKAREDICKKCATGFAVRFRPDMIHANSVRGGYLDLDGCTVVDMLPSNFTPTCSECSTAYPDPGVVAVRGDSALAICRECHKKMTFRIQEVKFLQISASTIRASRALGKKKTKENLGITAGTELPGRGRCTHYKKSYRWFRFSCCNKVYPCDRCHDEAEEHPTEHANRMLCGFCSREQNYRPEDCGVCHAPLTGKRGGGFWEGGKGTRDPTRMSRKGESILIGELIRTVLLAKSQ</sequence>